<protein>
    <submittedName>
        <fullName evidence="1">Uncharacterized protein</fullName>
    </submittedName>
</protein>
<dbReference type="InterPro" id="IPR003787">
    <property type="entry name" value="Sulphur_relay_DsrE/F-like"/>
</dbReference>
<reference evidence="1 2" key="1">
    <citation type="submission" date="2016-11" db="EMBL/GenBank/DDBJ databases">
        <title>Comparative genomics of co-occurring bacteria in distinct bioleaching systems unravels niche-specific adaptation.</title>
        <authorList>
            <person name="Zhang X."/>
            <person name="Liu X."/>
            <person name="Yin H."/>
        </authorList>
    </citation>
    <scope>NUCLEOTIDE SEQUENCE [LARGE SCALE GENOMIC DNA]</scope>
    <source>
        <strain evidence="1 2">DX</strain>
    </source>
</reference>
<proteinExistence type="predicted"/>
<evidence type="ECO:0000313" key="1">
    <source>
        <dbReference type="EMBL" id="OOH75278.1"/>
    </source>
</evidence>
<comment type="caution">
    <text evidence="1">The sequence shown here is derived from an EMBL/GenBank/DDBJ whole genome shotgun (WGS) entry which is preliminary data.</text>
</comment>
<evidence type="ECO:0000313" key="2">
    <source>
        <dbReference type="Proteomes" id="UP000188586"/>
    </source>
</evidence>
<accession>A0A1V3SYN5</accession>
<dbReference type="Proteomes" id="UP000188586">
    <property type="component" value="Unassembled WGS sequence"/>
</dbReference>
<name>A0A1V3SYN5_9BACT</name>
<dbReference type="EMBL" id="MPOJ01000001">
    <property type="protein sequence ID" value="OOH75278.1"/>
    <property type="molecule type" value="Genomic_DNA"/>
</dbReference>
<organism evidence="1 2">
    <name type="scientific">Leptospirillum ferriphilum</name>
    <dbReference type="NCBI Taxonomy" id="178606"/>
    <lineage>
        <taxon>Bacteria</taxon>
        <taxon>Pseudomonadati</taxon>
        <taxon>Nitrospirota</taxon>
        <taxon>Nitrospiria</taxon>
        <taxon>Nitrospirales</taxon>
        <taxon>Nitrospiraceae</taxon>
        <taxon>Leptospirillum</taxon>
    </lineage>
</organism>
<dbReference type="SUPFAM" id="SSF75169">
    <property type="entry name" value="DsrEFH-like"/>
    <property type="match status" value="1"/>
</dbReference>
<dbReference type="Gene3D" id="3.40.1260.10">
    <property type="entry name" value="DsrEFH-like"/>
    <property type="match status" value="1"/>
</dbReference>
<dbReference type="Pfam" id="PF02635">
    <property type="entry name" value="DsrE"/>
    <property type="match status" value="1"/>
</dbReference>
<dbReference type="AlphaFoldDB" id="A0A1V3SYN5"/>
<gene>
    <name evidence="1" type="ORF">BOX24_00225</name>
</gene>
<sequence>MEFPMSGKKRVLFLFEDSPASHLRFFEGMRMALGFSVTHPQMELLLLGKAVRAVHHFRPEEIGLPREMLEFFPLFVDLGIRVFAEARCLEEEGLEKMIPSFLIPLDASAIRKKIREADLVLPFSRPAGER</sequence>
<dbReference type="InterPro" id="IPR027396">
    <property type="entry name" value="DsrEFH-like"/>
</dbReference>